<comment type="cofactor">
    <cofactor evidence="8">
        <name>FMN</name>
        <dbReference type="ChEBI" id="CHEBI:58210"/>
    </cofactor>
    <text evidence="8">Binds 1 FMN per subunit.</text>
</comment>
<keyword evidence="2 8" id="KW-0813">Transport</keyword>
<feature type="transmembrane region" description="Helical" evidence="8">
    <location>
        <begin position="45"/>
        <end position="62"/>
    </location>
</feature>
<sequence>MAKLIKPLVFVTALVPFAFLVLRILRNDLGPDPAEELAIETGEWTLRFLILTLTLSPLRRISNNIEFVRIRRMLGLYTFFYATLHFTVWLTFLLGFRWSDVLVEIIERPYITVGFSAYLILLALALTSPKLMVRKLGKNWKRLHRLVYVASILGVVHLLWILRLDIGPAVFYGTLVFLLLGYRLFYYIKARKRLFS</sequence>
<accession>E7C8E9</accession>
<evidence type="ECO:0000256" key="5">
    <source>
        <dbReference type="ARBA" id="ARBA00022989"/>
    </source>
</evidence>
<dbReference type="PANTHER" id="PTHR36964:SF1">
    <property type="entry name" value="PROTEIN-METHIONINE-SULFOXIDE REDUCTASE HEME-BINDING SUBUNIT MSRQ"/>
    <property type="match status" value="1"/>
</dbReference>
<dbReference type="AlphaFoldDB" id="E7C8E9"/>
<feature type="domain" description="Ferric oxidoreductase" evidence="9">
    <location>
        <begin position="42"/>
        <end position="155"/>
    </location>
</feature>
<dbReference type="GO" id="GO:0009055">
    <property type="term" value="F:electron transfer activity"/>
    <property type="evidence" value="ECO:0007669"/>
    <property type="project" value="UniProtKB-UniRule"/>
</dbReference>
<keyword evidence="8" id="KW-0249">Electron transport</keyword>
<feature type="transmembrane region" description="Helical" evidence="8">
    <location>
        <begin position="7"/>
        <end position="25"/>
    </location>
</feature>
<evidence type="ECO:0000256" key="2">
    <source>
        <dbReference type="ARBA" id="ARBA00022448"/>
    </source>
</evidence>
<comment type="function">
    <text evidence="8">Part of the MsrPQ system that repairs oxidized periplasmic proteins containing methionine sulfoxide residues (Met-O), using respiratory chain electrons. Thus protects these proteins from oxidative-stress damage caused by reactive species of oxygen and chlorine generated by the host defense mechanisms. MsrPQ is essential for the maintenance of envelope integrity under bleach stress, rescuing a wide series of structurally unrelated periplasmic proteins from methionine oxidation. MsrQ provides electrons for reduction to the reductase catalytic subunit MsrP, using the quinone pool of the respiratory chain.</text>
</comment>
<evidence type="ECO:0000313" key="10">
    <source>
        <dbReference type="EMBL" id="ADI23723.1"/>
    </source>
</evidence>
<reference evidence="10" key="1">
    <citation type="submission" date="2010-01" db="EMBL/GenBank/DDBJ databases">
        <title>Genome fragments of uncultured bacteria from the North Pacific subtropical Gyre.</title>
        <authorList>
            <person name="Pham V.D."/>
            <person name="Delong E.F."/>
        </authorList>
    </citation>
    <scope>NUCLEOTIDE SEQUENCE</scope>
</reference>
<gene>
    <name evidence="8" type="primary">msrQ</name>
</gene>
<evidence type="ECO:0000256" key="4">
    <source>
        <dbReference type="ARBA" id="ARBA00022692"/>
    </source>
</evidence>
<dbReference type="GO" id="GO:0005886">
    <property type="term" value="C:plasma membrane"/>
    <property type="evidence" value="ECO:0007669"/>
    <property type="project" value="UniProtKB-SubCell"/>
</dbReference>
<dbReference type="GO" id="GO:0010181">
    <property type="term" value="F:FMN binding"/>
    <property type="evidence" value="ECO:0007669"/>
    <property type="project" value="UniProtKB-UniRule"/>
</dbReference>
<feature type="transmembrane region" description="Helical" evidence="8">
    <location>
        <begin position="108"/>
        <end position="126"/>
    </location>
</feature>
<dbReference type="InterPro" id="IPR022837">
    <property type="entry name" value="MsrQ-like"/>
</dbReference>
<comment type="similarity">
    <text evidence="8">Belongs to the MsrQ family.</text>
</comment>
<dbReference type="GO" id="GO:0030091">
    <property type="term" value="P:protein repair"/>
    <property type="evidence" value="ECO:0007669"/>
    <property type="project" value="UniProtKB-UniRule"/>
</dbReference>
<dbReference type="GO" id="GO:0020037">
    <property type="term" value="F:heme binding"/>
    <property type="evidence" value="ECO:0007669"/>
    <property type="project" value="UniProtKB-UniRule"/>
</dbReference>
<keyword evidence="3 8" id="KW-0349">Heme</keyword>
<dbReference type="InterPro" id="IPR013130">
    <property type="entry name" value="Fe3_Rdtase_TM_dom"/>
</dbReference>
<keyword evidence="8" id="KW-0479">Metal-binding</keyword>
<keyword evidence="8" id="KW-1003">Cell membrane</keyword>
<dbReference type="Pfam" id="PF01794">
    <property type="entry name" value="Ferric_reduct"/>
    <property type="match status" value="1"/>
</dbReference>
<evidence type="ECO:0000256" key="7">
    <source>
        <dbReference type="ARBA" id="ARBA00023136"/>
    </source>
</evidence>
<comment type="cofactor">
    <cofactor evidence="8">
        <name>heme b</name>
        <dbReference type="ChEBI" id="CHEBI:60344"/>
    </cofactor>
    <text evidence="8">Binds 1 heme b (iron(II)-protoporphyrin IX) group per subunit.</text>
</comment>
<dbReference type="GO" id="GO:0016679">
    <property type="term" value="F:oxidoreductase activity, acting on diphenols and related substances as donors"/>
    <property type="evidence" value="ECO:0007669"/>
    <property type="project" value="TreeGrafter"/>
</dbReference>
<evidence type="ECO:0000256" key="8">
    <source>
        <dbReference type="HAMAP-Rule" id="MF_01207"/>
    </source>
</evidence>
<dbReference type="EMBL" id="GU568021">
    <property type="protein sequence ID" value="ADI23723.1"/>
    <property type="molecule type" value="Genomic_DNA"/>
</dbReference>
<evidence type="ECO:0000256" key="3">
    <source>
        <dbReference type="ARBA" id="ARBA00022617"/>
    </source>
</evidence>
<organism evidence="10">
    <name type="scientific">uncultured Oceanospirillales bacterium HF4000_21D01</name>
    <dbReference type="NCBI Taxonomy" id="723624"/>
    <lineage>
        <taxon>Bacteria</taxon>
        <taxon>Pseudomonadati</taxon>
        <taxon>Pseudomonadota</taxon>
        <taxon>Gammaproteobacteria</taxon>
        <taxon>Oceanospirillales</taxon>
        <taxon>environmental samples</taxon>
    </lineage>
</organism>
<dbReference type="PANTHER" id="PTHR36964">
    <property type="entry name" value="PROTEIN-METHIONINE-SULFOXIDE REDUCTASE HEME-BINDING SUBUNIT MSRQ"/>
    <property type="match status" value="1"/>
</dbReference>
<protein>
    <recommendedName>
        <fullName evidence="8">Protein-methionine-sulfoxide reductase heme-binding subunit MsrQ</fullName>
    </recommendedName>
    <alternativeName>
        <fullName evidence="8">Flavocytochrome MsrQ</fullName>
    </alternativeName>
</protein>
<evidence type="ECO:0000256" key="6">
    <source>
        <dbReference type="ARBA" id="ARBA00023004"/>
    </source>
</evidence>
<proteinExistence type="inferred from homology"/>
<dbReference type="GO" id="GO:0046872">
    <property type="term" value="F:metal ion binding"/>
    <property type="evidence" value="ECO:0007669"/>
    <property type="project" value="UniProtKB-KW"/>
</dbReference>
<keyword evidence="8" id="KW-0285">Flavoprotein</keyword>
<comment type="subunit">
    <text evidence="8">Heterodimer of a catalytic subunit (MsrP) and a heme-binding subunit (MsrQ).</text>
</comment>
<evidence type="ECO:0000256" key="1">
    <source>
        <dbReference type="ARBA" id="ARBA00004141"/>
    </source>
</evidence>
<keyword evidence="8" id="KW-0288">FMN</keyword>
<feature type="transmembrane region" description="Helical" evidence="8">
    <location>
        <begin position="169"/>
        <end position="188"/>
    </location>
</feature>
<keyword evidence="7 8" id="KW-0472">Membrane</keyword>
<evidence type="ECO:0000259" key="9">
    <source>
        <dbReference type="Pfam" id="PF01794"/>
    </source>
</evidence>
<feature type="transmembrane region" description="Helical" evidence="8">
    <location>
        <begin position="74"/>
        <end position="96"/>
    </location>
</feature>
<comment type="subcellular location">
    <subcellularLocation>
        <location evidence="8">Cell membrane</location>
        <topology evidence="8">Multi-pass membrane protein</topology>
    </subcellularLocation>
    <subcellularLocation>
        <location evidence="1">Membrane</location>
        <topology evidence="1">Multi-pass membrane protein</topology>
    </subcellularLocation>
</comment>
<feature type="transmembrane region" description="Helical" evidence="8">
    <location>
        <begin position="146"/>
        <end position="163"/>
    </location>
</feature>
<keyword evidence="5 8" id="KW-1133">Transmembrane helix</keyword>
<keyword evidence="6 8" id="KW-0408">Iron</keyword>
<name>E7C8E9_9GAMM</name>
<dbReference type="HAMAP" id="MF_01207">
    <property type="entry name" value="MsrQ"/>
    <property type="match status" value="1"/>
</dbReference>
<keyword evidence="4 8" id="KW-0812">Transmembrane</keyword>